<organism evidence="2 3">
    <name type="scientific">Vibrio agarivorans</name>
    <dbReference type="NCBI Taxonomy" id="153622"/>
    <lineage>
        <taxon>Bacteria</taxon>
        <taxon>Pseudomonadati</taxon>
        <taxon>Pseudomonadota</taxon>
        <taxon>Gammaproteobacteria</taxon>
        <taxon>Vibrionales</taxon>
        <taxon>Vibrionaceae</taxon>
        <taxon>Vibrio</taxon>
    </lineage>
</organism>
<gene>
    <name evidence="2" type="ORF">QWJ08_09610</name>
</gene>
<evidence type="ECO:0008006" key="4">
    <source>
        <dbReference type="Google" id="ProtNLM"/>
    </source>
</evidence>
<proteinExistence type="predicted"/>
<name>A0ABT7Y0X8_9VIBR</name>
<evidence type="ECO:0000313" key="3">
    <source>
        <dbReference type="Proteomes" id="UP001169719"/>
    </source>
</evidence>
<keyword evidence="3" id="KW-1185">Reference proteome</keyword>
<sequence length="177" mass="19602">MARENKRGKTKFVGIPHYVMDSASYAELSGNAVKLLTLMLRQYNGHNNGNLTATWDAMQDHFGSNNTLRSALKSLQDNRLIELTGVGTTQRKGGKPPTLFAITWAGVDEYRGQGNVTVKASPKPLRTDWRPIETKKSQGAKTALNPPRFDAKTALNPKKQHESKVQKLHYTQKAANG</sequence>
<accession>A0ABT7Y0X8</accession>
<evidence type="ECO:0000313" key="2">
    <source>
        <dbReference type="EMBL" id="MDN2481652.1"/>
    </source>
</evidence>
<protein>
    <recommendedName>
        <fullName evidence="4">Helix-turn-helix domain-containing protein</fullName>
    </recommendedName>
</protein>
<dbReference type="RefSeq" id="WP_289961733.1">
    <property type="nucleotide sequence ID" value="NZ_JAUEOZ010000001.1"/>
</dbReference>
<reference evidence="2" key="1">
    <citation type="submission" date="2024-05" db="EMBL/GenBank/DDBJ databases">
        <title>Genome Sequences of Four Agar- Degrading Marine Bacteria.</title>
        <authorList>
            <person name="Phillips E.K."/>
            <person name="Shaffer J.C."/>
            <person name="Henson M.W."/>
            <person name="Temperton B."/>
            <person name="Thrash C.J."/>
            <person name="Martin M.O."/>
        </authorList>
    </citation>
    <scope>NUCLEOTIDE SEQUENCE</scope>
    <source>
        <strain evidence="2">EKP203</strain>
    </source>
</reference>
<comment type="caution">
    <text evidence="2">The sequence shown here is derived from an EMBL/GenBank/DDBJ whole genome shotgun (WGS) entry which is preliminary data.</text>
</comment>
<dbReference type="Proteomes" id="UP001169719">
    <property type="component" value="Unassembled WGS sequence"/>
</dbReference>
<dbReference type="EMBL" id="JAUEOZ010000001">
    <property type="protein sequence ID" value="MDN2481652.1"/>
    <property type="molecule type" value="Genomic_DNA"/>
</dbReference>
<feature type="region of interest" description="Disordered" evidence="1">
    <location>
        <begin position="131"/>
        <end position="177"/>
    </location>
</feature>
<evidence type="ECO:0000256" key="1">
    <source>
        <dbReference type="SAM" id="MobiDB-lite"/>
    </source>
</evidence>